<feature type="transmembrane region" description="Helical" evidence="8">
    <location>
        <begin position="432"/>
        <end position="453"/>
    </location>
</feature>
<dbReference type="PANTHER" id="PTHR42718">
    <property type="entry name" value="MAJOR FACILITATOR SUPERFAMILY MULTIDRUG TRANSPORTER MFSC"/>
    <property type="match status" value="1"/>
</dbReference>
<keyword evidence="11" id="KW-1185">Reference proteome</keyword>
<dbReference type="PRINTS" id="PR01036">
    <property type="entry name" value="TCRTETB"/>
</dbReference>
<evidence type="ECO:0000256" key="7">
    <source>
        <dbReference type="ARBA" id="ARBA00023136"/>
    </source>
</evidence>
<keyword evidence="7 8" id="KW-0472">Membrane</keyword>
<evidence type="ECO:0000256" key="3">
    <source>
        <dbReference type="ARBA" id="ARBA00022448"/>
    </source>
</evidence>
<keyword evidence="5 8" id="KW-0812">Transmembrane</keyword>
<evidence type="ECO:0000256" key="6">
    <source>
        <dbReference type="ARBA" id="ARBA00022989"/>
    </source>
</evidence>
<comment type="caution">
    <text evidence="10">The sequence shown here is derived from an EMBL/GenBank/DDBJ whole genome shotgun (WGS) entry which is preliminary data.</text>
</comment>
<dbReference type="InterPro" id="IPR004638">
    <property type="entry name" value="EmrB-like"/>
</dbReference>
<feature type="transmembrane region" description="Helical" evidence="8">
    <location>
        <begin position="229"/>
        <end position="246"/>
    </location>
</feature>
<dbReference type="InterPro" id="IPR020846">
    <property type="entry name" value="MFS_dom"/>
</dbReference>
<evidence type="ECO:0000256" key="2">
    <source>
        <dbReference type="ARBA" id="ARBA00008537"/>
    </source>
</evidence>
<comment type="similarity">
    <text evidence="2">Belongs to the major facilitator superfamily. EmrB family.</text>
</comment>
<protein>
    <submittedName>
        <fullName evidence="10">DHA2 family efflux MFS transporter permease subunit</fullName>
    </submittedName>
</protein>
<dbReference type="Proteomes" id="UP001597267">
    <property type="component" value="Unassembled WGS sequence"/>
</dbReference>
<keyword evidence="6 8" id="KW-1133">Transmembrane helix</keyword>
<evidence type="ECO:0000313" key="11">
    <source>
        <dbReference type="Proteomes" id="UP001597267"/>
    </source>
</evidence>
<keyword evidence="4" id="KW-1003">Cell membrane</keyword>
<keyword evidence="3" id="KW-0813">Transport</keyword>
<proteinExistence type="inferred from homology"/>
<dbReference type="EMBL" id="JBHTOP010000011">
    <property type="protein sequence ID" value="MFD1671535.1"/>
    <property type="molecule type" value="Genomic_DNA"/>
</dbReference>
<gene>
    <name evidence="10" type="ORF">ACFQ5M_05460</name>
</gene>
<dbReference type="Gene3D" id="1.20.1250.20">
    <property type="entry name" value="MFS general substrate transporter like domains"/>
    <property type="match status" value="1"/>
</dbReference>
<feature type="transmembrane region" description="Helical" evidence="8">
    <location>
        <begin position="166"/>
        <end position="187"/>
    </location>
</feature>
<reference evidence="11" key="1">
    <citation type="journal article" date="2019" name="Int. J. Syst. Evol. Microbiol.">
        <title>The Global Catalogue of Microorganisms (GCM) 10K type strain sequencing project: providing services to taxonomists for standard genome sequencing and annotation.</title>
        <authorList>
            <consortium name="The Broad Institute Genomics Platform"/>
            <consortium name="The Broad Institute Genome Sequencing Center for Infectious Disease"/>
            <person name="Wu L."/>
            <person name="Ma J."/>
        </authorList>
    </citation>
    <scope>NUCLEOTIDE SEQUENCE [LARGE SCALE GENOMIC DNA]</scope>
    <source>
        <strain evidence="11">CCM 8896</strain>
    </source>
</reference>
<feature type="transmembrane region" description="Helical" evidence="8">
    <location>
        <begin position="331"/>
        <end position="349"/>
    </location>
</feature>
<dbReference type="InterPro" id="IPR036259">
    <property type="entry name" value="MFS_trans_sf"/>
</dbReference>
<organism evidence="10 11">
    <name type="scientific">Agrilactobacillus yilanensis</name>
    <dbReference type="NCBI Taxonomy" id="2485997"/>
    <lineage>
        <taxon>Bacteria</taxon>
        <taxon>Bacillati</taxon>
        <taxon>Bacillota</taxon>
        <taxon>Bacilli</taxon>
        <taxon>Lactobacillales</taxon>
        <taxon>Lactobacillaceae</taxon>
        <taxon>Agrilactobacillus</taxon>
    </lineage>
</organism>
<feature type="domain" description="Major facilitator superfamily (MFS) profile" evidence="9">
    <location>
        <begin position="8"/>
        <end position="462"/>
    </location>
</feature>
<feature type="transmembrane region" description="Helical" evidence="8">
    <location>
        <begin position="267"/>
        <end position="290"/>
    </location>
</feature>
<dbReference type="InterPro" id="IPR011701">
    <property type="entry name" value="MFS"/>
</dbReference>
<feature type="transmembrane region" description="Helical" evidence="8">
    <location>
        <begin position="50"/>
        <end position="69"/>
    </location>
</feature>
<evidence type="ECO:0000259" key="9">
    <source>
        <dbReference type="PROSITE" id="PS50850"/>
    </source>
</evidence>
<comment type="subcellular location">
    <subcellularLocation>
        <location evidence="1">Cell membrane</location>
        <topology evidence="1">Multi-pass membrane protein</topology>
    </subcellularLocation>
</comment>
<dbReference type="Gene3D" id="1.20.1720.10">
    <property type="entry name" value="Multidrug resistance protein D"/>
    <property type="match status" value="1"/>
</dbReference>
<feature type="transmembrane region" description="Helical" evidence="8">
    <location>
        <begin position="361"/>
        <end position="381"/>
    </location>
</feature>
<feature type="transmembrane region" description="Helical" evidence="8">
    <location>
        <begin position="137"/>
        <end position="160"/>
    </location>
</feature>
<sequence>MAKRVDAKLILAIIATGLLSFCGVIVETAMNITFPTLMREFAINTATVQWMTTAYLLVVSIIVPISAFLKRRFKTKHLFICANLLFITGLLIDAAATSFFMLVLGRIIQGLGTGIALPLMFNIILDWVPLQQRGTLMGVGTLITAIAPALGPTFGGLVVARLGWHWIFILLLPFLVLSLLLGLLAIRQAQPTHKTSFDVPAWLAVILIFVGFTFAFSNLQTINRQPWPFIIYLCLGFVGLIGFIFRTKHSKNPLINLVIFKNHAFDWHLLGFFLIQIIALGLAFILPNYLQLVDGYSALTAGLLILPAAAIGAIFAPFGGRILDRFGARKPILIGASAITLSILLFTLLGQQLSGRLLASIYIFTMVGFGLTMGNTMTSGLNQLSNVQHADGNATFNTLQQFAGAIGTAIVSSVIALIQAQSTGSLSRRTALGSVAAWGLLLICILLGLGALIQATKNHKTQ</sequence>
<evidence type="ECO:0000313" key="10">
    <source>
        <dbReference type="EMBL" id="MFD1671535.1"/>
    </source>
</evidence>
<dbReference type="NCBIfam" id="TIGR00711">
    <property type="entry name" value="efflux_EmrB"/>
    <property type="match status" value="1"/>
</dbReference>
<dbReference type="Pfam" id="PF07690">
    <property type="entry name" value="MFS_1"/>
    <property type="match status" value="1"/>
</dbReference>
<dbReference type="PANTHER" id="PTHR42718:SF9">
    <property type="entry name" value="MAJOR FACILITATOR SUPERFAMILY MULTIDRUG TRANSPORTER MFSC"/>
    <property type="match status" value="1"/>
</dbReference>
<dbReference type="RefSeq" id="WP_125715761.1">
    <property type="nucleotide sequence ID" value="NZ_JBHTOP010000011.1"/>
</dbReference>
<feature type="transmembrane region" description="Helical" evidence="8">
    <location>
        <begin position="199"/>
        <end position="217"/>
    </location>
</feature>
<evidence type="ECO:0000256" key="5">
    <source>
        <dbReference type="ARBA" id="ARBA00022692"/>
    </source>
</evidence>
<evidence type="ECO:0000256" key="8">
    <source>
        <dbReference type="SAM" id="Phobius"/>
    </source>
</evidence>
<feature type="transmembrane region" description="Helical" evidence="8">
    <location>
        <begin position="78"/>
        <end position="101"/>
    </location>
</feature>
<feature type="transmembrane region" description="Helical" evidence="8">
    <location>
        <begin position="9"/>
        <end position="30"/>
    </location>
</feature>
<feature type="transmembrane region" description="Helical" evidence="8">
    <location>
        <begin position="107"/>
        <end position="125"/>
    </location>
</feature>
<feature type="transmembrane region" description="Helical" evidence="8">
    <location>
        <begin position="296"/>
        <end position="319"/>
    </location>
</feature>
<dbReference type="PROSITE" id="PS50850">
    <property type="entry name" value="MFS"/>
    <property type="match status" value="1"/>
</dbReference>
<evidence type="ECO:0000256" key="1">
    <source>
        <dbReference type="ARBA" id="ARBA00004651"/>
    </source>
</evidence>
<dbReference type="SUPFAM" id="SSF103473">
    <property type="entry name" value="MFS general substrate transporter"/>
    <property type="match status" value="1"/>
</dbReference>
<evidence type="ECO:0000256" key="4">
    <source>
        <dbReference type="ARBA" id="ARBA00022475"/>
    </source>
</evidence>
<name>A0ABW4J6I2_9LACO</name>
<accession>A0ABW4J6I2</accession>
<feature type="transmembrane region" description="Helical" evidence="8">
    <location>
        <begin position="402"/>
        <end position="420"/>
    </location>
</feature>